<dbReference type="Proteomes" id="UP001281447">
    <property type="component" value="Unassembled WGS sequence"/>
</dbReference>
<evidence type="ECO:0000256" key="1">
    <source>
        <dbReference type="SAM" id="Phobius"/>
    </source>
</evidence>
<keyword evidence="1" id="KW-1133">Transmembrane helix</keyword>
<proteinExistence type="predicted"/>
<accession>A0ABU5C502</accession>
<organism evidence="2 3">
    <name type="scientific">Tigheibacillus halophilus</name>
    <dbReference type="NCBI Taxonomy" id="361280"/>
    <lineage>
        <taxon>Bacteria</taxon>
        <taxon>Bacillati</taxon>
        <taxon>Bacillota</taxon>
        <taxon>Bacilli</taxon>
        <taxon>Bacillales</taxon>
        <taxon>Bacillaceae</taxon>
        <taxon>Tigheibacillus</taxon>
    </lineage>
</organism>
<keyword evidence="1" id="KW-0472">Membrane</keyword>
<evidence type="ECO:0000313" key="2">
    <source>
        <dbReference type="EMBL" id="MDY0394400.1"/>
    </source>
</evidence>
<dbReference type="EMBL" id="JAWDIP010000003">
    <property type="protein sequence ID" value="MDY0394400.1"/>
    <property type="molecule type" value="Genomic_DNA"/>
</dbReference>
<name>A0ABU5C502_9BACI</name>
<comment type="caution">
    <text evidence="2">The sequence shown here is derived from an EMBL/GenBank/DDBJ whole genome shotgun (WGS) entry which is preliminary data.</text>
</comment>
<feature type="transmembrane region" description="Helical" evidence="1">
    <location>
        <begin position="159"/>
        <end position="177"/>
    </location>
</feature>
<reference evidence="2 3" key="1">
    <citation type="submission" date="2023-10" db="EMBL/GenBank/DDBJ databases">
        <title>Virgibacillus halophilus 5B73C genome.</title>
        <authorList>
            <person name="Miliotis G."/>
            <person name="Sengupta P."/>
            <person name="Hameed A."/>
            <person name="Chuvochina M."/>
            <person name="Mcdonagh F."/>
            <person name="Simpson A.C."/>
            <person name="Singh N.K."/>
            <person name="Rekha P.D."/>
            <person name="Raman K."/>
            <person name="Hugenholtz P."/>
            <person name="Venkateswaran K."/>
        </authorList>
    </citation>
    <scope>NUCLEOTIDE SEQUENCE [LARGE SCALE GENOMIC DNA]</scope>
    <source>
        <strain evidence="2 3">5B73C</strain>
    </source>
</reference>
<protein>
    <recommendedName>
        <fullName evidence="4">ABC-2 type transport system permease protein</fullName>
    </recommendedName>
</protein>
<evidence type="ECO:0000313" key="3">
    <source>
        <dbReference type="Proteomes" id="UP001281447"/>
    </source>
</evidence>
<sequence length="184" mass="20338">MMIIYIVVGITFSAVTTGAMMMLMAEENEKKTLRGLMLSPASFMDIIIGKSLATTLLTVVSLLISLLIMGSGALLNLQAIIGLFLLFFFFLFLGVGIGLFVKTVGITTAYLMPIMFVFGFTPMIDFLGFAKDSLTVRIANILPIPQLIEMGHSRSWMPILWVGIWMLAAAIFSFICYKKVRTDE</sequence>
<feature type="transmembrane region" description="Helical" evidence="1">
    <location>
        <begin position="108"/>
        <end position="130"/>
    </location>
</feature>
<evidence type="ECO:0008006" key="4">
    <source>
        <dbReference type="Google" id="ProtNLM"/>
    </source>
</evidence>
<feature type="transmembrane region" description="Helical" evidence="1">
    <location>
        <begin position="46"/>
        <end position="68"/>
    </location>
</feature>
<feature type="transmembrane region" description="Helical" evidence="1">
    <location>
        <begin position="80"/>
        <end position="101"/>
    </location>
</feature>
<keyword evidence="1" id="KW-0812">Transmembrane</keyword>
<keyword evidence="3" id="KW-1185">Reference proteome</keyword>
<gene>
    <name evidence="2" type="ORF">RWE15_07980</name>
</gene>
<feature type="transmembrane region" description="Helical" evidence="1">
    <location>
        <begin position="6"/>
        <end position="25"/>
    </location>
</feature>